<dbReference type="Proteomes" id="UP000001555">
    <property type="component" value="Unassembled WGS sequence"/>
</dbReference>
<accession>B7QI03</accession>
<feature type="compositionally biased region" description="Acidic residues" evidence="6">
    <location>
        <begin position="100"/>
        <end position="133"/>
    </location>
</feature>
<dbReference type="GO" id="GO:0005730">
    <property type="term" value="C:nucleolus"/>
    <property type="evidence" value="ECO:0000318"/>
    <property type="project" value="GO_Central"/>
</dbReference>
<evidence type="ECO:0007829" key="12">
    <source>
        <dbReference type="PeptideAtlas" id="B7QI03"/>
    </source>
</evidence>
<gene>
    <name evidence="9" type="ORF">IscW_ISCW014267</name>
</gene>
<feature type="compositionally biased region" description="Basic and acidic residues" evidence="6">
    <location>
        <begin position="12"/>
        <end position="37"/>
    </location>
</feature>
<evidence type="ECO:0000256" key="1">
    <source>
        <dbReference type="ARBA" id="ARBA00004604"/>
    </source>
</evidence>
<dbReference type="OrthoDB" id="10264378at2759"/>
<dbReference type="GO" id="GO:0000462">
    <property type="term" value="P:maturation of SSU-rRNA from tricistronic rRNA transcript (SSU-rRNA, 5.8S rRNA, LSU-rRNA)"/>
    <property type="evidence" value="ECO:0000318"/>
    <property type="project" value="GO_Central"/>
</dbReference>
<feature type="compositionally biased region" description="Low complexity" evidence="6">
    <location>
        <begin position="134"/>
        <end position="144"/>
    </location>
</feature>
<dbReference type="EnsemblMetazoa" id="ISCW014267-RA">
    <property type="protein sequence ID" value="ISCW014267-PA"/>
    <property type="gene ID" value="ISCW014267"/>
</dbReference>
<evidence type="ECO:0000256" key="3">
    <source>
        <dbReference type="ARBA" id="ARBA00023242"/>
    </source>
</evidence>
<feature type="region of interest" description="Disordered" evidence="6">
    <location>
        <begin position="1"/>
        <end position="172"/>
    </location>
</feature>
<dbReference type="EMBL" id="ABJB010179625">
    <property type="status" value="NOT_ANNOTATED_CDS"/>
    <property type="molecule type" value="Genomic_DNA"/>
</dbReference>
<feature type="domain" description="UTP25 NTP hydrolase-like" evidence="8">
    <location>
        <begin position="306"/>
        <end position="563"/>
    </location>
</feature>
<dbReference type="InterPro" id="IPR010678">
    <property type="entry name" value="UTP25"/>
</dbReference>
<dbReference type="HOGENOM" id="CLU_018705_1_1_1"/>
<keyword evidence="11" id="KW-1185">Reference proteome</keyword>
<dbReference type="VEuPathDB" id="VectorBase:ISCP_026413"/>
<evidence type="ECO:0000259" key="8">
    <source>
        <dbReference type="Pfam" id="PF22916"/>
    </source>
</evidence>
<proteinExistence type="evidence at protein level"/>
<dbReference type="AlphaFoldDB" id="B7QI03"/>
<comment type="similarity">
    <text evidence="2">Belongs to the UTP25 family.</text>
</comment>
<feature type="compositionally biased region" description="Acidic residues" evidence="6">
    <location>
        <begin position="66"/>
        <end position="81"/>
    </location>
</feature>
<evidence type="ECO:0000256" key="6">
    <source>
        <dbReference type="SAM" id="MobiDB-lite"/>
    </source>
</evidence>
<dbReference type="EMBL" id="ABJB010006258">
    <property type="status" value="NOT_ANNOTATED_CDS"/>
    <property type="molecule type" value="Genomic_DNA"/>
</dbReference>
<dbReference type="PANTHER" id="PTHR12933:SF0">
    <property type="entry name" value="U3 SMALL NUCLEOLAR RNA-ASSOCIATED PROTEIN 25 HOMOLOG"/>
    <property type="match status" value="1"/>
</dbReference>
<keyword evidence="12" id="KW-1267">Proteomics identification</keyword>
<keyword evidence="3" id="KW-0539">Nucleus</keyword>
<dbReference type="InterPro" id="IPR053940">
    <property type="entry name" value="UTP25_NTPase-like"/>
</dbReference>
<dbReference type="STRING" id="6945.B7QI03"/>
<comment type="subcellular location">
    <subcellularLocation>
        <location evidence="1">Nucleus</location>
        <location evidence="1">Nucleolus</location>
    </subcellularLocation>
</comment>
<protein>
    <recommendedName>
        <fullName evidence="4">U3 small nucleolar RNA-associated protein 25 homolog</fullName>
    </recommendedName>
    <alternativeName>
        <fullName evidence="5">UTP25 small subunit processor component</fullName>
    </alternativeName>
</protein>
<dbReference type="GO" id="GO:0032040">
    <property type="term" value="C:small-subunit processome"/>
    <property type="evidence" value="ECO:0000318"/>
    <property type="project" value="GO_Central"/>
</dbReference>
<dbReference type="InParanoid" id="B7QI03"/>
<dbReference type="GO" id="GO:0019843">
    <property type="term" value="F:rRNA binding"/>
    <property type="evidence" value="ECO:0000318"/>
    <property type="project" value="GO_Central"/>
</dbReference>
<dbReference type="InterPro" id="IPR027417">
    <property type="entry name" value="P-loop_NTPase"/>
</dbReference>
<dbReference type="Pfam" id="PF06862">
    <property type="entry name" value="Utp25_C"/>
    <property type="match status" value="1"/>
</dbReference>
<reference evidence="9 11" key="1">
    <citation type="submission" date="2008-03" db="EMBL/GenBank/DDBJ databases">
        <title>Annotation of Ixodes scapularis.</title>
        <authorList>
            <consortium name="Ixodes scapularis Genome Project Consortium"/>
            <person name="Caler E."/>
            <person name="Hannick L.I."/>
            <person name="Bidwell S."/>
            <person name="Joardar V."/>
            <person name="Thiagarajan M."/>
            <person name="Amedeo P."/>
            <person name="Galinsky K.J."/>
            <person name="Schobel S."/>
            <person name="Inman J."/>
            <person name="Hostetler J."/>
            <person name="Miller J."/>
            <person name="Hammond M."/>
            <person name="Megy K."/>
            <person name="Lawson D."/>
            <person name="Kodira C."/>
            <person name="Sutton G."/>
            <person name="Meyer J."/>
            <person name="Hill C.A."/>
            <person name="Birren B."/>
            <person name="Nene V."/>
            <person name="Collins F."/>
            <person name="Alarcon-Chaidez F."/>
            <person name="Wikel S."/>
            <person name="Strausberg R."/>
        </authorList>
    </citation>
    <scope>NUCLEOTIDE SEQUENCE [LARGE SCALE GENOMIC DNA]</scope>
    <source>
        <strain evidence="11">Wikel</strain>
        <strain evidence="9">Wikel colony</strain>
    </source>
</reference>
<dbReference type="VEuPathDB" id="VectorBase:ISCI014267"/>
<evidence type="ECO:0000256" key="2">
    <source>
        <dbReference type="ARBA" id="ARBA00009223"/>
    </source>
</evidence>
<dbReference type="PANTHER" id="PTHR12933">
    <property type="entry name" value="ORF PROTEIN-RELATED"/>
    <property type="match status" value="1"/>
</dbReference>
<dbReference type="VEuPathDB" id="VectorBase:ISCW014267"/>
<dbReference type="FunCoup" id="B7QI03">
    <property type="interactions" value="1669"/>
</dbReference>
<evidence type="ECO:0000313" key="10">
    <source>
        <dbReference type="EnsemblMetazoa" id="ISCW014267-PA"/>
    </source>
</evidence>
<reference evidence="10" key="2">
    <citation type="submission" date="2020-05" db="UniProtKB">
        <authorList>
            <consortium name="EnsemblMetazoa"/>
        </authorList>
    </citation>
    <scope>IDENTIFICATION</scope>
    <source>
        <strain evidence="10">wikel</strain>
    </source>
</reference>
<dbReference type="EMBL" id="DS942764">
    <property type="protein sequence ID" value="EEC18475.1"/>
    <property type="molecule type" value="Genomic_DNA"/>
</dbReference>
<evidence type="ECO:0000313" key="11">
    <source>
        <dbReference type="Proteomes" id="UP000001555"/>
    </source>
</evidence>
<feature type="compositionally biased region" description="Basic and acidic residues" evidence="6">
    <location>
        <begin position="46"/>
        <end position="60"/>
    </location>
</feature>
<dbReference type="EMBL" id="ABJB010343161">
    <property type="status" value="NOT_ANNOTATED_CDS"/>
    <property type="molecule type" value="Genomic_DNA"/>
</dbReference>
<feature type="compositionally biased region" description="Basic residues" evidence="6">
    <location>
        <begin position="1"/>
        <end position="11"/>
    </location>
</feature>
<sequence>MARQNRKRKKTAGSERSKFSRKDRRHLIEFGERHPADEQPVDEQPAEGRRETVVELKEPVGSDVDVSSDPEADEESSESDAADAVQQLLGTFGRSRAEAADSDGSEDDDDDDENASVEPQDGDGEQDDADVGSDADVVSDAPSDNESLPEGVEDSPDEHEDKDPSPLPMGLEDTSRKCVLCHQSSYFEKAFLTELHSEMRILIFSCISLCQADDPYVVHWEWHLESDHFPLANTTRFRREERWPALGRLSVTEVQDNPREVPMSRNWGPHLKEALRDVARTLSPVGQVTFLLTLVFPELLAILGSYRDLLFPARTLNNGEEVRMTYCLHALNHVLKRRSRVVHHNARLHKGAASELRDQGLARPQVLLVLPFRDSALRTVNALAKLLGAKDVAHRSRFEKEFGSPEEPPKKWLERPEDYERTFSGNTDDAFRIGLRVSGRSLRLYSDFYSSDILIASPLGLRTVIGAPGEKQRDFDFLSSVEFVAIDQAEVFLMQNWEHLLHLMEHLNLRPTAPHGADFSRVRLWCLQGWGRHFRQTAIFSQVALAPINALLGRHGNNYAGSVSVINPLPAGSISGKFVTVALPQVFRRFQCPRASELADTRFTAFVERVLPQLLEAPGGGVMVYVRSYLDFVRLRNYLRRTEASFTQTCEYTPDAKVARARNLFFRGRRRLLLYTERFHFYRRYRIKGVRQLVWYELPSLPHFYPELCSLLQPNMQRNRQGGSFACSALYCKQDALPLAAVLGSARAAMLLHAESDTHAFVSGD</sequence>
<feature type="domain" description="UTP25 C-terminal" evidence="7">
    <location>
        <begin position="579"/>
        <end position="761"/>
    </location>
</feature>
<dbReference type="GO" id="GO:0034511">
    <property type="term" value="F:U3 snoRNA binding"/>
    <property type="evidence" value="ECO:0000318"/>
    <property type="project" value="GO_Central"/>
</dbReference>
<evidence type="ECO:0000313" key="9">
    <source>
        <dbReference type="EMBL" id="EEC18475.1"/>
    </source>
</evidence>
<evidence type="ECO:0000256" key="4">
    <source>
        <dbReference type="ARBA" id="ARBA00024421"/>
    </source>
</evidence>
<dbReference type="InterPro" id="IPR053939">
    <property type="entry name" value="UTP25_C"/>
</dbReference>
<dbReference type="EMBL" id="ABJB010582759">
    <property type="status" value="NOT_ANNOTATED_CDS"/>
    <property type="molecule type" value="Genomic_DNA"/>
</dbReference>
<evidence type="ECO:0000256" key="5">
    <source>
        <dbReference type="ARBA" id="ARBA00032325"/>
    </source>
</evidence>
<dbReference type="EMBL" id="ABJB011068780">
    <property type="status" value="NOT_ANNOTATED_CDS"/>
    <property type="molecule type" value="Genomic_DNA"/>
</dbReference>
<dbReference type="Pfam" id="PF22916">
    <property type="entry name" value="UTP25_NTPase-like"/>
    <property type="match status" value="1"/>
</dbReference>
<dbReference type="Gene3D" id="3.40.50.300">
    <property type="entry name" value="P-loop containing nucleotide triphosphate hydrolases"/>
    <property type="match status" value="1"/>
</dbReference>
<name>B7QI03_IXOSC</name>
<evidence type="ECO:0000259" key="7">
    <source>
        <dbReference type="Pfam" id="PF06862"/>
    </source>
</evidence>
<organism>
    <name type="scientific">Ixodes scapularis</name>
    <name type="common">Black-legged tick</name>
    <name type="synonym">Deer tick</name>
    <dbReference type="NCBI Taxonomy" id="6945"/>
    <lineage>
        <taxon>Eukaryota</taxon>
        <taxon>Metazoa</taxon>
        <taxon>Ecdysozoa</taxon>
        <taxon>Arthropoda</taxon>
        <taxon>Chelicerata</taxon>
        <taxon>Arachnida</taxon>
        <taxon>Acari</taxon>
        <taxon>Parasitiformes</taxon>
        <taxon>Ixodida</taxon>
        <taxon>Ixodoidea</taxon>
        <taxon>Ixodidae</taxon>
        <taxon>Ixodinae</taxon>
        <taxon>Ixodes</taxon>
    </lineage>
</organism>
<dbReference type="PaxDb" id="6945-B7QI03"/>